<dbReference type="InterPro" id="IPR006439">
    <property type="entry name" value="HAD-SF_hydro_IA"/>
</dbReference>
<keyword evidence="1" id="KW-0378">Hydrolase</keyword>
<evidence type="ECO:0000313" key="2">
    <source>
        <dbReference type="Proteomes" id="UP000612893"/>
    </source>
</evidence>
<dbReference type="PANTHER" id="PTHR43434:SF16">
    <property type="entry name" value="BLL8046 PROTEIN"/>
    <property type="match status" value="1"/>
</dbReference>
<organism evidence="1 2">
    <name type="scientific">Candidatus Nephthysia bennettiae</name>
    <dbReference type="NCBI Taxonomy" id="3127016"/>
    <lineage>
        <taxon>Bacteria</taxon>
        <taxon>Bacillati</taxon>
        <taxon>Candidatus Dormiibacterota</taxon>
        <taxon>Candidatus Dormibacteria</taxon>
        <taxon>Candidatus Dormibacterales</taxon>
        <taxon>Candidatus Dormibacteraceae</taxon>
        <taxon>Candidatus Nephthysia</taxon>
    </lineage>
</organism>
<dbReference type="AlphaFoldDB" id="A0A934K4F5"/>
<dbReference type="Pfam" id="PF00702">
    <property type="entry name" value="Hydrolase"/>
    <property type="match status" value="1"/>
</dbReference>
<dbReference type="SFLD" id="SFLDG01135">
    <property type="entry name" value="C1.5.6:_HAD__Beta-PGM__Phospha"/>
    <property type="match status" value="1"/>
</dbReference>
<proteinExistence type="predicted"/>
<dbReference type="InterPro" id="IPR023198">
    <property type="entry name" value="PGP-like_dom2"/>
</dbReference>
<accession>A0A934K4F5</accession>
<dbReference type="EMBL" id="JAEKNR010000247">
    <property type="protein sequence ID" value="MBJ7601496.1"/>
    <property type="molecule type" value="Genomic_DNA"/>
</dbReference>
<gene>
    <name evidence="1" type="ORF">JF922_25900</name>
</gene>
<dbReference type="Gene3D" id="1.10.150.240">
    <property type="entry name" value="Putative phosphatase, domain 2"/>
    <property type="match status" value="1"/>
</dbReference>
<dbReference type="GO" id="GO:0016787">
    <property type="term" value="F:hydrolase activity"/>
    <property type="evidence" value="ECO:0007669"/>
    <property type="project" value="UniProtKB-KW"/>
</dbReference>
<dbReference type="SUPFAM" id="SSF56784">
    <property type="entry name" value="HAD-like"/>
    <property type="match status" value="1"/>
</dbReference>
<name>A0A934K4F5_9BACT</name>
<sequence>MNRGVIFDVDGTLVDSNYLHALAWYRTFAEIGEQVPMYRIHRAIGMGSQQLIKDLIGRDEPELSDRHSQQYRKVRDEARAFEKAADLLREIAGRGGRVMLATSAKPEELEVLLATLDAGDAIHGVVSSKDVEAAKPEPDIFARALEVGELEPSHAVAVGDSVWDIASAGRCGLRCVSLLTGGTGGCELEEAGAAEVYSAPAELLRRLDSSLVGSVLAGGVVA</sequence>
<dbReference type="SFLD" id="SFLDG01129">
    <property type="entry name" value="C1.5:_HAD__Beta-PGM__Phosphata"/>
    <property type="match status" value="1"/>
</dbReference>
<dbReference type="NCBIfam" id="TIGR01509">
    <property type="entry name" value="HAD-SF-IA-v3"/>
    <property type="match status" value="1"/>
</dbReference>
<dbReference type="Gene3D" id="3.40.50.1000">
    <property type="entry name" value="HAD superfamily/HAD-like"/>
    <property type="match status" value="1"/>
</dbReference>
<dbReference type="Proteomes" id="UP000612893">
    <property type="component" value="Unassembled WGS sequence"/>
</dbReference>
<comment type="caution">
    <text evidence="1">The sequence shown here is derived from an EMBL/GenBank/DDBJ whole genome shotgun (WGS) entry which is preliminary data.</text>
</comment>
<evidence type="ECO:0000313" key="1">
    <source>
        <dbReference type="EMBL" id="MBJ7601496.1"/>
    </source>
</evidence>
<dbReference type="NCBIfam" id="TIGR01549">
    <property type="entry name" value="HAD-SF-IA-v1"/>
    <property type="match status" value="1"/>
</dbReference>
<dbReference type="SFLD" id="SFLDS00003">
    <property type="entry name" value="Haloacid_Dehalogenase"/>
    <property type="match status" value="1"/>
</dbReference>
<dbReference type="PANTHER" id="PTHR43434">
    <property type="entry name" value="PHOSPHOGLYCOLATE PHOSPHATASE"/>
    <property type="match status" value="1"/>
</dbReference>
<dbReference type="RefSeq" id="WP_338205750.1">
    <property type="nucleotide sequence ID" value="NZ_JAEKNR010000247.1"/>
</dbReference>
<dbReference type="InterPro" id="IPR023214">
    <property type="entry name" value="HAD_sf"/>
</dbReference>
<protein>
    <submittedName>
        <fullName evidence="1">HAD family hydrolase</fullName>
    </submittedName>
</protein>
<keyword evidence="2" id="KW-1185">Reference proteome</keyword>
<dbReference type="InterPro" id="IPR050155">
    <property type="entry name" value="HAD-like_hydrolase_sf"/>
</dbReference>
<dbReference type="CDD" id="cd07505">
    <property type="entry name" value="HAD_BPGM-like"/>
    <property type="match status" value="1"/>
</dbReference>
<dbReference type="InterPro" id="IPR036412">
    <property type="entry name" value="HAD-like_sf"/>
</dbReference>
<reference evidence="1" key="1">
    <citation type="submission" date="2020-10" db="EMBL/GenBank/DDBJ databases">
        <title>Ca. Dormibacterota MAGs.</title>
        <authorList>
            <person name="Montgomery K."/>
        </authorList>
    </citation>
    <scope>NUCLEOTIDE SEQUENCE [LARGE SCALE GENOMIC DNA]</scope>
    <source>
        <strain evidence="1">SC8812_S17_10</strain>
    </source>
</reference>